<comment type="caution">
    <text evidence="8">The sequence shown here is derived from an EMBL/GenBank/DDBJ whole genome shotgun (WGS) entry which is preliminary data.</text>
</comment>
<feature type="transmembrane region" description="Helical" evidence="6">
    <location>
        <begin position="173"/>
        <end position="192"/>
    </location>
</feature>
<dbReference type="GO" id="GO:0006829">
    <property type="term" value="P:zinc ion transport"/>
    <property type="evidence" value="ECO:0007669"/>
    <property type="project" value="InterPro"/>
</dbReference>
<dbReference type="STRING" id="989370.AOQ71_25560"/>
<dbReference type="PANTHER" id="PTHR13414:SF9">
    <property type="entry name" value="PROTON-COUPLED ZINC ANTIPORTER SLC30A9, MITOCHONDRIAL"/>
    <property type="match status" value="1"/>
</dbReference>
<feature type="transmembrane region" description="Helical" evidence="6">
    <location>
        <begin position="119"/>
        <end position="140"/>
    </location>
</feature>
<organism evidence="8 9">
    <name type="scientific">Bradyrhizobium manausense</name>
    <dbReference type="NCBI Taxonomy" id="989370"/>
    <lineage>
        <taxon>Bacteria</taxon>
        <taxon>Pseudomonadati</taxon>
        <taxon>Pseudomonadota</taxon>
        <taxon>Alphaproteobacteria</taxon>
        <taxon>Hyphomicrobiales</taxon>
        <taxon>Nitrobacteraceae</taxon>
        <taxon>Bradyrhizobium</taxon>
    </lineage>
</organism>
<sequence>MSDAREQAKSSTKITVYAALIGNVLVALTKIGAAVWTGSSAMTSEAVHSVVDTSNEGLLLYGYRRADRPANEAHPLGHGRELYFWSFIVALLIFALGSGVSFYQGVMHVLRPRPIDDPVVSYVVLGLSFIFEGVSWLIAWRRVRADGRKFGYYNAFVRSKDPPAFMVLLEDSAALIGIVIAAAATVAAVMFNQPAWDGVGSVLIGILLGITSIALARESKSLLIGEPADPELARSVVDLARRSPGVLRANGLLTVQLSPTEIVAALSIEFADDKRADEIEQLVVAIEHDIRKHHPEVAAIFIKPQTHTRYRHVRAERLGMSHRE</sequence>
<feature type="transmembrane region" description="Helical" evidence="6">
    <location>
        <begin position="82"/>
        <end position="107"/>
    </location>
</feature>
<feature type="transmembrane region" description="Helical" evidence="6">
    <location>
        <begin position="198"/>
        <end position="216"/>
    </location>
</feature>
<keyword evidence="4 6" id="KW-1133">Transmembrane helix</keyword>
<dbReference type="NCBIfam" id="TIGR01297">
    <property type="entry name" value="CDF"/>
    <property type="match status" value="1"/>
</dbReference>
<evidence type="ECO:0000256" key="6">
    <source>
        <dbReference type="SAM" id="Phobius"/>
    </source>
</evidence>
<keyword evidence="3 6" id="KW-0812">Transmembrane</keyword>
<dbReference type="EMBL" id="LJYG01000101">
    <property type="protein sequence ID" value="KRQ06399.1"/>
    <property type="molecule type" value="Genomic_DNA"/>
</dbReference>
<accession>A0A0R3DIB8</accession>
<dbReference type="SUPFAM" id="SSF160240">
    <property type="entry name" value="Cation efflux protein cytoplasmic domain-like"/>
    <property type="match status" value="1"/>
</dbReference>
<evidence type="ECO:0000256" key="1">
    <source>
        <dbReference type="ARBA" id="ARBA00004141"/>
    </source>
</evidence>
<dbReference type="AlphaFoldDB" id="A0A0R3DIB8"/>
<dbReference type="OrthoDB" id="9806522at2"/>
<feature type="domain" description="Cation efflux protein transmembrane" evidence="7">
    <location>
        <begin position="17"/>
        <end position="224"/>
    </location>
</feature>
<dbReference type="PANTHER" id="PTHR13414">
    <property type="entry name" value="HUEL-CATION TRANSPORTER"/>
    <property type="match status" value="1"/>
</dbReference>
<dbReference type="Pfam" id="PF01545">
    <property type="entry name" value="Cation_efflux"/>
    <property type="match status" value="1"/>
</dbReference>
<protein>
    <submittedName>
        <fullName evidence="8">Cation transporter</fullName>
    </submittedName>
</protein>
<keyword evidence="5 6" id="KW-0472">Membrane</keyword>
<dbReference type="InterPro" id="IPR058533">
    <property type="entry name" value="Cation_efflux_TM"/>
</dbReference>
<keyword evidence="9" id="KW-1185">Reference proteome</keyword>
<dbReference type="Gene3D" id="1.20.1510.10">
    <property type="entry name" value="Cation efflux protein transmembrane domain"/>
    <property type="match status" value="1"/>
</dbReference>
<dbReference type="InterPro" id="IPR036837">
    <property type="entry name" value="Cation_efflux_CTD_sf"/>
</dbReference>
<dbReference type="RefSeq" id="WP_057752729.1">
    <property type="nucleotide sequence ID" value="NZ_LJYG01000101.1"/>
</dbReference>
<comment type="subcellular location">
    <subcellularLocation>
        <location evidence="1">Membrane</location>
        <topology evidence="1">Multi-pass membrane protein</topology>
    </subcellularLocation>
</comment>
<evidence type="ECO:0000256" key="2">
    <source>
        <dbReference type="ARBA" id="ARBA00022448"/>
    </source>
</evidence>
<dbReference type="GO" id="GO:0008324">
    <property type="term" value="F:monoatomic cation transmembrane transporter activity"/>
    <property type="evidence" value="ECO:0007669"/>
    <property type="project" value="InterPro"/>
</dbReference>
<proteinExistence type="predicted"/>
<dbReference type="SUPFAM" id="SSF161111">
    <property type="entry name" value="Cation efflux protein transmembrane domain-like"/>
    <property type="match status" value="1"/>
</dbReference>
<evidence type="ECO:0000313" key="9">
    <source>
        <dbReference type="Proteomes" id="UP000051936"/>
    </source>
</evidence>
<dbReference type="InterPro" id="IPR040177">
    <property type="entry name" value="SLC30A9"/>
</dbReference>
<dbReference type="InterPro" id="IPR002524">
    <property type="entry name" value="Cation_efflux"/>
</dbReference>
<evidence type="ECO:0000256" key="5">
    <source>
        <dbReference type="ARBA" id="ARBA00023136"/>
    </source>
</evidence>
<gene>
    <name evidence="8" type="ORF">AOQ71_25560</name>
</gene>
<keyword evidence="2" id="KW-0813">Transport</keyword>
<evidence type="ECO:0000313" key="8">
    <source>
        <dbReference type="EMBL" id="KRQ06399.1"/>
    </source>
</evidence>
<evidence type="ECO:0000256" key="4">
    <source>
        <dbReference type="ARBA" id="ARBA00022989"/>
    </source>
</evidence>
<dbReference type="Proteomes" id="UP000051936">
    <property type="component" value="Unassembled WGS sequence"/>
</dbReference>
<reference evidence="8 9" key="1">
    <citation type="submission" date="2015-09" db="EMBL/GenBank/DDBJ databases">
        <title>Draft Genome Sequence of Bradyrhizobium manausense Strain BR 3351T, a Novel Symbiotic Nitrogen-Fixing Alphaproteobacterium Isolated from Brazilian Amazon Rain Forest.</title>
        <authorList>
            <person name="De Araujo J.L."/>
            <person name="Zilli J.E."/>
        </authorList>
    </citation>
    <scope>NUCLEOTIDE SEQUENCE [LARGE SCALE GENOMIC DNA]</scope>
    <source>
        <strain evidence="8 9">BR3351</strain>
    </source>
</reference>
<evidence type="ECO:0000256" key="3">
    <source>
        <dbReference type="ARBA" id="ARBA00022692"/>
    </source>
</evidence>
<evidence type="ECO:0000259" key="7">
    <source>
        <dbReference type="Pfam" id="PF01545"/>
    </source>
</evidence>
<dbReference type="InterPro" id="IPR027469">
    <property type="entry name" value="Cation_efflux_TMD_sf"/>
</dbReference>
<dbReference type="GO" id="GO:0016020">
    <property type="term" value="C:membrane"/>
    <property type="evidence" value="ECO:0007669"/>
    <property type="project" value="UniProtKB-SubCell"/>
</dbReference>
<name>A0A0R3DIB8_9BRAD</name>